<accession>A0ABW6S333</accession>
<dbReference type="InterPro" id="IPR016032">
    <property type="entry name" value="Sig_transdc_resp-reg_C-effctor"/>
</dbReference>
<dbReference type="EMBL" id="JBIAQY010000008">
    <property type="protein sequence ID" value="MFF3570700.1"/>
    <property type="molecule type" value="Genomic_DNA"/>
</dbReference>
<evidence type="ECO:0000313" key="2">
    <source>
        <dbReference type="EMBL" id="MFF3570700.1"/>
    </source>
</evidence>
<dbReference type="InterPro" id="IPR011990">
    <property type="entry name" value="TPR-like_helical_dom_sf"/>
</dbReference>
<dbReference type="PROSITE" id="PS50043">
    <property type="entry name" value="HTH_LUXR_2"/>
    <property type="match status" value="1"/>
</dbReference>
<dbReference type="Pfam" id="PF25872">
    <property type="entry name" value="HTH_77"/>
    <property type="match status" value="1"/>
</dbReference>
<reference evidence="2 3" key="1">
    <citation type="submission" date="2024-10" db="EMBL/GenBank/DDBJ databases">
        <title>The Natural Products Discovery Center: Release of the First 8490 Sequenced Strains for Exploring Actinobacteria Biosynthetic Diversity.</title>
        <authorList>
            <person name="Kalkreuter E."/>
            <person name="Kautsar S.A."/>
            <person name="Yang D."/>
            <person name="Bader C.D."/>
            <person name="Teijaro C.N."/>
            <person name="Fluegel L."/>
            <person name="Davis C.M."/>
            <person name="Simpson J.R."/>
            <person name="Lauterbach L."/>
            <person name="Steele A.D."/>
            <person name="Gui C."/>
            <person name="Meng S."/>
            <person name="Li G."/>
            <person name="Viehrig K."/>
            <person name="Ye F."/>
            <person name="Su P."/>
            <person name="Kiefer A.F."/>
            <person name="Nichols A."/>
            <person name="Cepeda A.J."/>
            <person name="Yan W."/>
            <person name="Fan B."/>
            <person name="Jiang Y."/>
            <person name="Adhikari A."/>
            <person name="Zheng C.-J."/>
            <person name="Schuster L."/>
            <person name="Cowan T.M."/>
            <person name="Smanski M.J."/>
            <person name="Chevrette M.G."/>
            <person name="De Carvalho L.P.S."/>
            <person name="Shen B."/>
        </authorList>
    </citation>
    <scope>NUCLEOTIDE SEQUENCE [LARGE SCALE GENOMIC DNA]</scope>
    <source>
        <strain evidence="2 3">NPDC002593</strain>
    </source>
</reference>
<dbReference type="InterPro" id="IPR049945">
    <property type="entry name" value="AAA_22"/>
</dbReference>
<dbReference type="SUPFAM" id="SSF48452">
    <property type="entry name" value="TPR-like"/>
    <property type="match status" value="1"/>
</dbReference>
<dbReference type="CDD" id="cd06170">
    <property type="entry name" value="LuxR_C_like"/>
    <property type="match status" value="1"/>
</dbReference>
<dbReference type="Gene3D" id="3.40.50.300">
    <property type="entry name" value="P-loop containing nucleotide triphosphate hydrolases"/>
    <property type="match status" value="1"/>
</dbReference>
<dbReference type="InterPro" id="IPR000792">
    <property type="entry name" value="Tscrpt_reg_LuxR_C"/>
</dbReference>
<sequence length="770" mass="83552">MARRVSGNLPAEVTSFVGRHDELAAAKRLLSTTRVLTLLGPGGVGKTRLSRQLGASVGRAFRDGVWLVELADVRDPDLVTLSVAEALHLGDDTSDPLPRLLKFLATQRMLLVLDNCEHLIDACAELVERIVTATPAVQVVATSREVLGIAGEQVMPVPPLPVGGQRRGCEEPGGDSDAVRLLVERAGAVDPGFTSTTANRATLAAICRRLDGMPLALELAALRFRVFTPAQILDRLDDTMTLLSAGPRTAPHRQQTIDGAIRWSYQLCTDAEQTLWQQLSVFAGGLDIDAAEAVCALSAEGQDLVGALTGLVDKSVLLLRQDDEKARYSMLEPIRQFGHDRLIESGTEAAVRARHRDHYRRLALRGPRAYCSSEDVAWFRDLSREHANLRSALQFSMSDAPRLALDTATALRPYWEHYRFLSEGRRWLTDALMRTPTTPSRERARGLSSAASLAALLSDRESAAGFVEESLALATELGAADVLAENRLDSALIAFTDGDTRRALTMAEQAAALARDAGHTTTEMDSLSFGFMCATLLEDDRSTTIAETLRALTERHGVHLLGGLALWTVGVDHWRHGNQEAAAAYMSRAVEMFAEFDRCIWLASAFDGMAWSAAARGDMVRAARLMGAAQTLQRDTVRLAHAIATAVGEKVRVQVLEELGEKGFREAYDSGAALSLPAAIDYALGRTAAPAQTEPKPLRAEPVDDAAVDVLTRREKDVTRLVAAGHSNKRIAADLVISVRTAETHVEHILTKLGFTSRTQIAAWARDHGL</sequence>
<dbReference type="PRINTS" id="PR00364">
    <property type="entry name" value="DISEASERSIST"/>
</dbReference>
<dbReference type="PANTHER" id="PTHR47691">
    <property type="entry name" value="REGULATOR-RELATED"/>
    <property type="match status" value="1"/>
</dbReference>
<dbReference type="Pfam" id="PF13401">
    <property type="entry name" value="AAA_22"/>
    <property type="match status" value="1"/>
</dbReference>
<dbReference type="PRINTS" id="PR00038">
    <property type="entry name" value="HTHLUXR"/>
</dbReference>
<protein>
    <submittedName>
        <fullName evidence="2">LuxR C-terminal-related transcriptional regulator</fullName>
    </submittedName>
</protein>
<evidence type="ECO:0000313" key="3">
    <source>
        <dbReference type="Proteomes" id="UP001601992"/>
    </source>
</evidence>
<dbReference type="SMART" id="SM00421">
    <property type="entry name" value="HTH_LUXR"/>
    <property type="match status" value="1"/>
</dbReference>
<name>A0ABW6S333_9NOCA</name>
<keyword evidence="3" id="KW-1185">Reference proteome</keyword>
<dbReference type="InterPro" id="IPR058852">
    <property type="entry name" value="HTH_77"/>
</dbReference>
<proteinExistence type="predicted"/>
<comment type="caution">
    <text evidence="2">The sequence shown here is derived from an EMBL/GenBank/DDBJ whole genome shotgun (WGS) entry which is preliminary data.</text>
</comment>
<gene>
    <name evidence="2" type="ORF">ACFYXQ_23235</name>
</gene>
<dbReference type="Gene3D" id="1.10.10.10">
    <property type="entry name" value="Winged helix-like DNA-binding domain superfamily/Winged helix DNA-binding domain"/>
    <property type="match status" value="1"/>
</dbReference>
<dbReference type="Pfam" id="PF00196">
    <property type="entry name" value="GerE"/>
    <property type="match status" value="1"/>
</dbReference>
<dbReference type="PANTHER" id="PTHR47691:SF3">
    <property type="entry name" value="HTH-TYPE TRANSCRIPTIONAL REGULATOR RV0890C-RELATED"/>
    <property type="match status" value="1"/>
</dbReference>
<dbReference type="SUPFAM" id="SSF52540">
    <property type="entry name" value="P-loop containing nucleoside triphosphate hydrolases"/>
    <property type="match status" value="1"/>
</dbReference>
<feature type="domain" description="HTH luxR-type" evidence="1">
    <location>
        <begin position="704"/>
        <end position="769"/>
    </location>
</feature>
<evidence type="ECO:0000259" key="1">
    <source>
        <dbReference type="PROSITE" id="PS50043"/>
    </source>
</evidence>
<dbReference type="Gene3D" id="1.25.40.10">
    <property type="entry name" value="Tetratricopeptide repeat domain"/>
    <property type="match status" value="1"/>
</dbReference>
<dbReference type="Proteomes" id="UP001601992">
    <property type="component" value="Unassembled WGS sequence"/>
</dbReference>
<dbReference type="InterPro" id="IPR027417">
    <property type="entry name" value="P-loop_NTPase"/>
</dbReference>
<dbReference type="InterPro" id="IPR036388">
    <property type="entry name" value="WH-like_DNA-bd_sf"/>
</dbReference>
<dbReference type="SUPFAM" id="SSF46894">
    <property type="entry name" value="C-terminal effector domain of the bipartite response regulators"/>
    <property type="match status" value="1"/>
</dbReference>
<dbReference type="RefSeq" id="WP_040820312.1">
    <property type="nucleotide sequence ID" value="NZ_JBIAQY010000008.1"/>
</dbReference>
<organism evidence="2 3">
    <name type="scientific">Nocardia jiangxiensis</name>
    <dbReference type="NCBI Taxonomy" id="282685"/>
    <lineage>
        <taxon>Bacteria</taxon>
        <taxon>Bacillati</taxon>
        <taxon>Actinomycetota</taxon>
        <taxon>Actinomycetes</taxon>
        <taxon>Mycobacteriales</taxon>
        <taxon>Nocardiaceae</taxon>
        <taxon>Nocardia</taxon>
    </lineage>
</organism>